<evidence type="ECO:0000259" key="1">
    <source>
        <dbReference type="SMART" id="SM00226"/>
    </source>
</evidence>
<accession>D2R7B1</accession>
<evidence type="ECO:0000313" key="2">
    <source>
        <dbReference type="EMBL" id="ADB15607.1"/>
    </source>
</evidence>
<keyword evidence="3" id="KW-1185">Reference proteome</keyword>
<dbReference type="KEGG" id="psl:Psta_0922"/>
<protein>
    <submittedName>
        <fullName evidence="2">Protein-tyrosine phosphatase, low molecular weight</fullName>
    </submittedName>
</protein>
<evidence type="ECO:0000313" key="3">
    <source>
        <dbReference type="Proteomes" id="UP000001887"/>
    </source>
</evidence>
<dbReference type="EMBL" id="CP001848">
    <property type="protein sequence ID" value="ADB15607.1"/>
    <property type="molecule type" value="Genomic_DNA"/>
</dbReference>
<dbReference type="eggNOG" id="COG0394">
    <property type="taxonomic scope" value="Bacteria"/>
</dbReference>
<reference evidence="2 3" key="1">
    <citation type="journal article" date="2009" name="Stand. Genomic Sci.">
        <title>Complete genome sequence of Pirellula staleyi type strain (ATCC 27377).</title>
        <authorList>
            <person name="Clum A."/>
            <person name="Tindall B.J."/>
            <person name="Sikorski J."/>
            <person name="Ivanova N."/>
            <person name="Mavrommatis K."/>
            <person name="Lucas S."/>
            <person name="Glavina del Rio T."/>
            <person name="Nolan M."/>
            <person name="Chen F."/>
            <person name="Tice H."/>
            <person name="Pitluck S."/>
            <person name="Cheng J.F."/>
            <person name="Chertkov O."/>
            <person name="Brettin T."/>
            <person name="Han C."/>
            <person name="Detter J.C."/>
            <person name="Kuske C."/>
            <person name="Bruce D."/>
            <person name="Goodwin L."/>
            <person name="Ovchinikova G."/>
            <person name="Pati A."/>
            <person name="Mikhailova N."/>
            <person name="Chen A."/>
            <person name="Palaniappan K."/>
            <person name="Land M."/>
            <person name="Hauser L."/>
            <person name="Chang Y.J."/>
            <person name="Jeffries C.D."/>
            <person name="Chain P."/>
            <person name="Rohde M."/>
            <person name="Goker M."/>
            <person name="Bristow J."/>
            <person name="Eisen J.A."/>
            <person name="Markowitz V."/>
            <person name="Hugenholtz P."/>
            <person name="Kyrpides N.C."/>
            <person name="Klenk H.P."/>
            <person name="Lapidus A."/>
        </authorList>
    </citation>
    <scope>NUCLEOTIDE SEQUENCE [LARGE SCALE GENOMIC DNA]</scope>
    <source>
        <strain evidence="3">ATCC 27377 / DSM 6068 / ICPB 4128</strain>
    </source>
</reference>
<proteinExistence type="predicted"/>
<dbReference type="InterPro" id="IPR023485">
    <property type="entry name" value="Ptyr_pPase"/>
</dbReference>
<feature type="domain" description="Phosphotyrosine protein phosphatase I" evidence="1">
    <location>
        <begin position="3"/>
        <end position="140"/>
    </location>
</feature>
<dbReference type="Proteomes" id="UP000001887">
    <property type="component" value="Chromosome"/>
</dbReference>
<dbReference type="SMART" id="SM00226">
    <property type="entry name" value="LMWPc"/>
    <property type="match status" value="1"/>
</dbReference>
<dbReference type="InterPro" id="IPR036196">
    <property type="entry name" value="Ptyr_pPase_sf"/>
</dbReference>
<dbReference type="SUPFAM" id="SSF52788">
    <property type="entry name" value="Phosphotyrosine protein phosphatases I"/>
    <property type="match status" value="1"/>
</dbReference>
<dbReference type="AlphaFoldDB" id="D2R7B1"/>
<dbReference type="Pfam" id="PF01451">
    <property type="entry name" value="LMWPc"/>
    <property type="match status" value="1"/>
</dbReference>
<organism evidence="2 3">
    <name type="scientific">Pirellula staleyi (strain ATCC 27377 / DSM 6068 / ICPB 4128)</name>
    <name type="common">Pirella staleyi</name>
    <dbReference type="NCBI Taxonomy" id="530564"/>
    <lineage>
        <taxon>Bacteria</taxon>
        <taxon>Pseudomonadati</taxon>
        <taxon>Planctomycetota</taxon>
        <taxon>Planctomycetia</taxon>
        <taxon>Pirellulales</taxon>
        <taxon>Pirellulaceae</taxon>
        <taxon>Pirellula</taxon>
    </lineage>
</organism>
<name>D2R7B1_PIRSD</name>
<gene>
    <name evidence="2" type="ordered locus">Psta_0922</name>
</gene>
<dbReference type="STRING" id="530564.Psta_0922"/>
<dbReference type="OrthoDB" id="9784339at2"/>
<dbReference type="HOGENOM" id="CLU_1757434_0_0_0"/>
<dbReference type="Gene3D" id="3.40.50.2300">
    <property type="match status" value="1"/>
</dbReference>
<sequence>MPPTLLFLCTGNYYRSRLSELYFRHHFSLLGIDWQLDSCGLAIDGRNPGPISRDTVRWLSAMQIPLPSEHRWPRDLTTRDLEQATRVIAMKEAEHRPLMRLRFPDFEHKVEYWHIDDQDVATPAEALPLLVARLDALLQEFASAKQNPHD</sequence>